<evidence type="ECO:0000313" key="6">
    <source>
        <dbReference type="EMBL" id="CAA2101834.1"/>
    </source>
</evidence>
<dbReference type="GO" id="GO:0000160">
    <property type="term" value="P:phosphorelay signal transduction system"/>
    <property type="evidence" value="ECO:0007669"/>
    <property type="project" value="InterPro"/>
</dbReference>
<dbReference type="Pfam" id="PF00990">
    <property type="entry name" value="GGDEF"/>
    <property type="match status" value="1"/>
</dbReference>
<dbReference type="EMBL" id="LR743504">
    <property type="protein sequence ID" value="CAA2101834.1"/>
    <property type="molecule type" value="Genomic_DNA"/>
</dbReference>
<dbReference type="PROSITE" id="PS50887">
    <property type="entry name" value="GGDEF"/>
    <property type="match status" value="1"/>
</dbReference>
<sequence length="327" mass="35974">MWAGRLGNMLICHRHADEQHEISGQATKDMHIVIVDTSRVVLKVVAGMLEPQGHHVDVFTDSQAALDFVTYTPTVRVLITSLEVRPLSGLELCWSARLIAETNRPLYVITMSSARNSRNLAEALDSGADDFIEKPPGAEELHARMRAADRLTTMQSELIRLAETDPLTGLLNRRAFLQRVRDAADRVGNHGDMSAILVDIDHFKRINDEYGHDVGDAAIQSVCKTIAEEGIVGRLGGEEFGIVLPHRPVTDAEALASRLRRLVEALRIRGARTPIRLTCSFGVSQWCEGDTIEAMIKRADIALYEAKTTGRNRVISAAADLVLARAG</sequence>
<dbReference type="PANTHER" id="PTHR45138:SF9">
    <property type="entry name" value="DIGUANYLATE CYCLASE DGCM-RELATED"/>
    <property type="match status" value="1"/>
</dbReference>
<dbReference type="SMART" id="SM00267">
    <property type="entry name" value="GGDEF"/>
    <property type="match status" value="1"/>
</dbReference>
<dbReference type="Gene3D" id="3.30.70.270">
    <property type="match status" value="1"/>
</dbReference>
<dbReference type="Gene3D" id="3.40.50.2300">
    <property type="match status" value="1"/>
</dbReference>
<name>A0A679IPE6_9HYPH</name>
<dbReference type="SUPFAM" id="SSF52172">
    <property type="entry name" value="CheY-like"/>
    <property type="match status" value="1"/>
</dbReference>
<dbReference type="SUPFAM" id="SSF55073">
    <property type="entry name" value="Nucleotide cyclase"/>
    <property type="match status" value="1"/>
</dbReference>
<dbReference type="InterPro" id="IPR050469">
    <property type="entry name" value="Diguanylate_Cyclase"/>
</dbReference>
<dbReference type="GO" id="GO:0052621">
    <property type="term" value="F:diguanylate cyclase activity"/>
    <property type="evidence" value="ECO:0007669"/>
    <property type="project" value="UniProtKB-EC"/>
</dbReference>
<dbReference type="SMART" id="SM00448">
    <property type="entry name" value="REC"/>
    <property type="match status" value="1"/>
</dbReference>
<dbReference type="AlphaFoldDB" id="A0A679IPE6"/>
<dbReference type="PROSITE" id="PS50110">
    <property type="entry name" value="RESPONSE_REGULATORY"/>
    <property type="match status" value="1"/>
</dbReference>
<dbReference type="InterPro" id="IPR043128">
    <property type="entry name" value="Rev_trsase/Diguanyl_cyclase"/>
</dbReference>
<comment type="catalytic activity">
    <reaction evidence="2">
        <text>2 GTP = 3',3'-c-di-GMP + 2 diphosphate</text>
        <dbReference type="Rhea" id="RHEA:24898"/>
        <dbReference type="ChEBI" id="CHEBI:33019"/>
        <dbReference type="ChEBI" id="CHEBI:37565"/>
        <dbReference type="ChEBI" id="CHEBI:58805"/>
        <dbReference type="EC" id="2.7.7.65"/>
    </reaction>
</comment>
<feature type="domain" description="Response regulatory" evidence="4">
    <location>
        <begin position="31"/>
        <end position="149"/>
    </location>
</feature>
<proteinExistence type="predicted"/>
<accession>A0A679IPE6</accession>
<evidence type="ECO:0000256" key="2">
    <source>
        <dbReference type="ARBA" id="ARBA00034247"/>
    </source>
</evidence>
<dbReference type="InterPro" id="IPR001789">
    <property type="entry name" value="Sig_transdc_resp-reg_receiver"/>
</dbReference>
<feature type="domain" description="GGDEF" evidence="5">
    <location>
        <begin position="191"/>
        <end position="319"/>
    </location>
</feature>
<dbReference type="PANTHER" id="PTHR45138">
    <property type="entry name" value="REGULATORY COMPONENTS OF SENSORY TRANSDUCTION SYSTEM"/>
    <property type="match status" value="1"/>
</dbReference>
<evidence type="ECO:0000256" key="3">
    <source>
        <dbReference type="PROSITE-ProRule" id="PRU00169"/>
    </source>
</evidence>
<organism evidence="6">
    <name type="scientific">Methylobacterium bullatum</name>
    <dbReference type="NCBI Taxonomy" id="570505"/>
    <lineage>
        <taxon>Bacteria</taxon>
        <taxon>Pseudomonadati</taxon>
        <taxon>Pseudomonadota</taxon>
        <taxon>Alphaproteobacteria</taxon>
        <taxon>Hyphomicrobiales</taxon>
        <taxon>Methylobacteriaceae</taxon>
        <taxon>Methylobacterium</taxon>
    </lineage>
</organism>
<dbReference type="NCBIfam" id="TIGR00254">
    <property type="entry name" value="GGDEF"/>
    <property type="match status" value="1"/>
</dbReference>
<evidence type="ECO:0000259" key="5">
    <source>
        <dbReference type="PROSITE" id="PS50887"/>
    </source>
</evidence>
<dbReference type="InterPro" id="IPR011006">
    <property type="entry name" value="CheY-like_superfamily"/>
</dbReference>
<dbReference type="EC" id="2.7.7.65" evidence="1"/>
<reference evidence="6" key="1">
    <citation type="submission" date="2019-12" db="EMBL/GenBank/DDBJ databases">
        <authorList>
            <person name="Cremers G."/>
        </authorList>
    </citation>
    <scope>NUCLEOTIDE SEQUENCE</scope>
    <source>
        <strain evidence="6">Mbul1</strain>
    </source>
</reference>
<gene>
    <name evidence="6" type="primary">pleD_1</name>
    <name evidence="6" type="ORF">MBUL_01377</name>
</gene>
<dbReference type="Pfam" id="PF00072">
    <property type="entry name" value="Response_reg"/>
    <property type="match status" value="1"/>
</dbReference>
<comment type="caution">
    <text evidence="3">Lacks conserved residue(s) required for the propagation of feature annotation.</text>
</comment>
<dbReference type="CDD" id="cd00156">
    <property type="entry name" value="REC"/>
    <property type="match status" value="1"/>
</dbReference>
<dbReference type="FunFam" id="3.30.70.270:FF:000001">
    <property type="entry name" value="Diguanylate cyclase domain protein"/>
    <property type="match status" value="1"/>
</dbReference>
<dbReference type="InterPro" id="IPR029787">
    <property type="entry name" value="Nucleotide_cyclase"/>
</dbReference>
<dbReference type="InterPro" id="IPR000160">
    <property type="entry name" value="GGDEF_dom"/>
</dbReference>
<dbReference type="CDD" id="cd01949">
    <property type="entry name" value="GGDEF"/>
    <property type="match status" value="1"/>
</dbReference>
<evidence type="ECO:0000256" key="1">
    <source>
        <dbReference type="ARBA" id="ARBA00012528"/>
    </source>
</evidence>
<evidence type="ECO:0000259" key="4">
    <source>
        <dbReference type="PROSITE" id="PS50110"/>
    </source>
</evidence>
<protein>
    <recommendedName>
        <fullName evidence="1">diguanylate cyclase</fullName>
        <ecNumber evidence="1">2.7.7.65</ecNumber>
    </recommendedName>
</protein>